<dbReference type="GO" id="GO:0009893">
    <property type="term" value="P:positive regulation of metabolic process"/>
    <property type="evidence" value="ECO:0007669"/>
    <property type="project" value="UniProtKB-ARBA"/>
</dbReference>
<dbReference type="OrthoDB" id="6414404at2759"/>
<evidence type="ECO:0000256" key="9">
    <source>
        <dbReference type="ARBA" id="ARBA00022777"/>
    </source>
</evidence>
<evidence type="ECO:0000256" key="5">
    <source>
        <dbReference type="ARBA" id="ARBA00022527"/>
    </source>
</evidence>
<evidence type="ECO:0000313" key="17">
    <source>
        <dbReference type="EMBL" id="CAD7624861.1"/>
    </source>
</evidence>
<dbReference type="EC" id="2.7.11.25" evidence="3"/>
<organism evidence="17">
    <name type="scientific">Medioppia subpectinata</name>
    <dbReference type="NCBI Taxonomy" id="1979941"/>
    <lineage>
        <taxon>Eukaryota</taxon>
        <taxon>Metazoa</taxon>
        <taxon>Ecdysozoa</taxon>
        <taxon>Arthropoda</taxon>
        <taxon>Chelicerata</taxon>
        <taxon>Arachnida</taxon>
        <taxon>Acari</taxon>
        <taxon>Acariformes</taxon>
        <taxon>Sarcoptiformes</taxon>
        <taxon>Oribatida</taxon>
        <taxon>Brachypylina</taxon>
        <taxon>Oppioidea</taxon>
        <taxon>Oppiidae</taxon>
        <taxon>Medioppia</taxon>
    </lineage>
</organism>
<dbReference type="InterPro" id="IPR000719">
    <property type="entry name" value="Prot_kinase_dom"/>
</dbReference>
<dbReference type="SMART" id="SM00220">
    <property type="entry name" value="S_TKc"/>
    <property type="match status" value="1"/>
</dbReference>
<gene>
    <name evidence="17" type="ORF">OSB1V03_LOCUS5300</name>
</gene>
<dbReference type="GO" id="GO:0043123">
    <property type="term" value="P:positive regulation of canonical NF-kappaB signal transduction"/>
    <property type="evidence" value="ECO:0007669"/>
    <property type="project" value="TreeGrafter"/>
</dbReference>
<dbReference type="InterPro" id="IPR011009">
    <property type="entry name" value="Kinase-like_dom_sf"/>
</dbReference>
<name>A0A7R9KKA8_9ACAR</name>
<dbReference type="PROSITE" id="PS00108">
    <property type="entry name" value="PROTEIN_KINASE_ST"/>
    <property type="match status" value="1"/>
</dbReference>
<evidence type="ECO:0000256" key="4">
    <source>
        <dbReference type="ARBA" id="ARBA00017660"/>
    </source>
</evidence>
<dbReference type="PANTHER" id="PTHR46716:SF1">
    <property type="entry name" value="MITOGEN-ACTIVATED PROTEIN KINASE KINASE KINASE 7"/>
    <property type="match status" value="1"/>
</dbReference>
<keyword evidence="7" id="KW-0479">Metal-binding</keyword>
<evidence type="ECO:0000256" key="10">
    <source>
        <dbReference type="ARBA" id="ARBA00022840"/>
    </source>
</evidence>
<evidence type="ECO:0000256" key="12">
    <source>
        <dbReference type="ARBA" id="ARBA00047559"/>
    </source>
</evidence>
<dbReference type="PROSITE" id="PS00107">
    <property type="entry name" value="PROTEIN_KINASE_ATP"/>
    <property type="match status" value="1"/>
</dbReference>
<feature type="domain" description="Protein kinase" evidence="16">
    <location>
        <begin position="24"/>
        <end position="277"/>
    </location>
</feature>
<protein>
    <recommendedName>
        <fullName evidence="4">Mitogen-activated protein kinase kinase kinase 7</fullName>
        <ecNumber evidence="3">2.7.11.25</ecNumber>
    </recommendedName>
</protein>
<dbReference type="GO" id="GO:0007254">
    <property type="term" value="P:JNK cascade"/>
    <property type="evidence" value="ECO:0007669"/>
    <property type="project" value="TreeGrafter"/>
</dbReference>
<reference evidence="17" key="1">
    <citation type="submission" date="2020-11" db="EMBL/GenBank/DDBJ databases">
        <authorList>
            <person name="Tran Van P."/>
        </authorList>
    </citation>
    <scope>NUCLEOTIDE SEQUENCE</scope>
</reference>
<dbReference type="GO" id="GO:0019899">
    <property type="term" value="F:enzyme binding"/>
    <property type="evidence" value="ECO:0007669"/>
    <property type="project" value="UniProtKB-ARBA"/>
</dbReference>
<evidence type="ECO:0000256" key="2">
    <source>
        <dbReference type="ARBA" id="ARBA00006529"/>
    </source>
</evidence>
<comment type="catalytic activity">
    <reaction evidence="13">
        <text>L-seryl-[protein] + ATP = O-phospho-L-seryl-[protein] + ADP + H(+)</text>
        <dbReference type="Rhea" id="RHEA:17989"/>
        <dbReference type="Rhea" id="RHEA-COMP:9863"/>
        <dbReference type="Rhea" id="RHEA-COMP:11604"/>
        <dbReference type="ChEBI" id="CHEBI:15378"/>
        <dbReference type="ChEBI" id="CHEBI:29999"/>
        <dbReference type="ChEBI" id="CHEBI:30616"/>
        <dbReference type="ChEBI" id="CHEBI:83421"/>
        <dbReference type="ChEBI" id="CHEBI:456216"/>
        <dbReference type="EC" id="2.7.11.25"/>
    </reaction>
</comment>
<dbReference type="SUPFAM" id="SSF56112">
    <property type="entry name" value="Protein kinase-like (PK-like)"/>
    <property type="match status" value="1"/>
</dbReference>
<feature type="compositionally biased region" description="Polar residues" evidence="15">
    <location>
        <begin position="403"/>
        <end position="444"/>
    </location>
</feature>
<dbReference type="GO" id="GO:0046872">
    <property type="term" value="F:metal ion binding"/>
    <property type="evidence" value="ECO:0007669"/>
    <property type="project" value="UniProtKB-KW"/>
</dbReference>
<dbReference type="GO" id="GO:0005524">
    <property type="term" value="F:ATP binding"/>
    <property type="evidence" value="ECO:0007669"/>
    <property type="project" value="UniProtKB-UniRule"/>
</dbReference>
<dbReference type="Proteomes" id="UP000759131">
    <property type="component" value="Unassembled WGS sequence"/>
</dbReference>
<keyword evidence="8 14" id="KW-0547">Nucleotide-binding</keyword>
<dbReference type="InterPro" id="IPR008271">
    <property type="entry name" value="Ser/Thr_kinase_AS"/>
</dbReference>
<dbReference type="GO" id="GO:0043410">
    <property type="term" value="P:positive regulation of MAPK cascade"/>
    <property type="evidence" value="ECO:0007669"/>
    <property type="project" value="UniProtKB-ARBA"/>
</dbReference>
<dbReference type="FunFam" id="1.10.510.10:FF:000143">
    <property type="entry name" value="Mitogen-activated protein kinase kinase kinase 7"/>
    <property type="match status" value="1"/>
</dbReference>
<dbReference type="CDD" id="cd14058">
    <property type="entry name" value="STKc_TAK1"/>
    <property type="match status" value="1"/>
</dbReference>
<keyword evidence="18" id="KW-1185">Reference proteome</keyword>
<dbReference type="PROSITE" id="PS50011">
    <property type="entry name" value="PROTEIN_KINASE_DOM"/>
    <property type="match status" value="1"/>
</dbReference>
<evidence type="ECO:0000256" key="7">
    <source>
        <dbReference type="ARBA" id="ARBA00022723"/>
    </source>
</evidence>
<dbReference type="GO" id="GO:0006950">
    <property type="term" value="P:response to stress"/>
    <property type="evidence" value="ECO:0007669"/>
    <property type="project" value="UniProtKB-ARBA"/>
</dbReference>
<evidence type="ECO:0000256" key="6">
    <source>
        <dbReference type="ARBA" id="ARBA00022679"/>
    </source>
</evidence>
<dbReference type="EMBL" id="CAJPIZ010002626">
    <property type="protein sequence ID" value="CAG2105291.1"/>
    <property type="molecule type" value="Genomic_DNA"/>
</dbReference>
<keyword evidence="11" id="KW-0460">Magnesium</keyword>
<evidence type="ECO:0000256" key="11">
    <source>
        <dbReference type="ARBA" id="ARBA00022842"/>
    </source>
</evidence>
<dbReference type="Gene3D" id="1.10.510.10">
    <property type="entry name" value="Transferase(Phosphotransferase) domain 1"/>
    <property type="match status" value="1"/>
</dbReference>
<keyword evidence="6" id="KW-0808">Transferase</keyword>
<comment type="similarity">
    <text evidence="2">Belongs to the protein kinase superfamily. STE Ser/Thr protein kinase family. MAP kinase kinase kinase subfamily.</text>
</comment>
<feature type="binding site" evidence="14">
    <location>
        <position position="51"/>
    </location>
    <ligand>
        <name>ATP</name>
        <dbReference type="ChEBI" id="CHEBI:30616"/>
    </ligand>
</feature>
<feature type="region of interest" description="Disordered" evidence="15">
    <location>
        <begin position="395"/>
        <end position="478"/>
    </location>
</feature>
<evidence type="ECO:0000256" key="13">
    <source>
        <dbReference type="ARBA" id="ARBA00048329"/>
    </source>
</evidence>
<dbReference type="EMBL" id="OC857201">
    <property type="protein sequence ID" value="CAD7624861.1"/>
    <property type="molecule type" value="Genomic_DNA"/>
</dbReference>
<evidence type="ECO:0000259" key="16">
    <source>
        <dbReference type="PROSITE" id="PS50011"/>
    </source>
</evidence>
<evidence type="ECO:0000256" key="3">
    <source>
        <dbReference type="ARBA" id="ARBA00012406"/>
    </source>
</evidence>
<evidence type="ECO:0000256" key="8">
    <source>
        <dbReference type="ARBA" id="ARBA00022741"/>
    </source>
</evidence>
<dbReference type="PANTHER" id="PTHR46716">
    <property type="entry name" value="MITOGEN-ACTIVATED PROTEIN KINASE KINASE KINASE 7"/>
    <property type="match status" value="1"/>
</dbReference>
<proteinExistence type="inferred from homology"/>
<keyword evidence="10 14" id="KW-0067">ATP-binding</keyword>
<accession>A0A7R9KKA8</accession>
<evidence type="ECO:0000256" key="15">
    <source>
        <dbReference type="SAM" id="MobiDB-lite"/>
    </source>
</evidence>
<keyword evidence="9" id="KW-0418">Kinase</keyword>
<dbReference type="GO" id="GO:0006955">
    <property type="term" value="P:immune response"/>
    <property type="evidence" value="ECO:0007669"/>
    <property type="project" value="TreeGrafter"/>
</dbReference>
<feature type="compositionally biased region" description="Polar residues" evidence="15">
    <location>
        <begin position="461"/>
        <end position="475"/>
    </location>
</feature>
<dbReference type="InterPro" id="IPR017441">
    <property type="entry name" value="Protein_kinase_ATP_BS"/>
</dbReference>
<dbReference type="Pfam" id="PF07714">
    <property type="entry name" value="PK_Tyr_Ser-Thr"/>
    <property type="match status" value="1"/>
</dbReference>
<sequence length="604" mass="67791">MATTNACDAIDEPVFANEINSLEIKLAEVVGKGTFGVVRRGFWKGREVAVKLIETEQEKKAFQIELRQLSRVSHPNIVCLYGATQDNGFVSLVMEYAEGGSLYNVLHSVPLVPYSLSHAISWVLQCARGVSYLHGMQPKALIHRDLKPPNLLLVSGGTILKICDFGTACDIHTHMTNNKGSAAWMAPEVFESWNYTEKCDVFSWGIILWEVLARKKPFDEIGGPAFRIMWAVHSGQRPPLLQRCPQVIENLMTKCWDKDPTLRPSMKDVEETVEQVFQYLPKSIEPIVHNTSSSAYSTVDDSLSSDYSIDQIQTQLDAPQQIVTEPPVFNSGTNVVNPNDLHQSKNNPAYSVPPNMSGFINNANYSSEFLQQNKFPRKISEEKVVLDSNLSQIQSYRGHKRSNSSGTPVTILGTSPQALPLNKSHSSHGLNDDQTNPPISSQFGGTAEPQVSGRHDLPKLSMSSSRDMQTNQRVVPSNPIPKDFNAYLVLESDLQPIQPDNNNTESIQIFEEHKRLSQEFLRMKMEVTLLSSRKQELESTDVTTNSIEEYRALKDENTSLRKLKDNLITQLDFIKVKQRQREAAADGDWVYVDGTDTNHNHNQH</sequence>
<keyword evidence="5" id="KW-0723">Serine/threonine-protein kinase</keyword>
<evidence type="ECO:0000256" key="14">
    <source>
        <dbReference type="PROSITE-ProRule" id="PRU10141"/>
    </source>
</evidence>
<evidence type="ECO:0000256" key="1">
    <source>
        <dbReference type="ARBA" id="ARBA00001946"/>
    </source>
</evidence>
<evidence type="ECO:0000313" key="18">
    <source>
        <dbReference type="Proteomes" id="UP000759131"/>
    </source>
</evidence>
<dbReference type="Gene3D" id="3.30.200.20">
    <property type="entry name" value="Phosphorylase Kinase, domain 1"/>
    <property type="match status" value="1"/>
</dbReference>
<dbReference type="GO" id="GO:0004709">
    <property type="term" value="F:MAP kinase kinase kinase activity"/>
    <property type="evidence" value="ECO:0007669"/>
    <property type="project" value="UniProtKB-EC"/>
</dbReference>
<dbReference type="PRINTS" id="PR00109">
    <property type="entry name" value="TYRKINASE"/>
</dbReference>
<dbReference type="AlphaFoldDB" id="A0A7R9KKA8"/>
<dbReference type="InterPro" id="IPR001245">
    <property type="entry name" value="Ser-Thr/Tyr_kinase_cat_dom"/>
</dbReference>
<comment type="catalytic activity">
    <reaction evidence="12">
        <text>L-threonyl-[protein] + ATP = O-phospho-L-threonyl-[protein] + ADP + H(+)</text>
        <dbReference type="Rhea" id="RHEA:46608"/>
        <dbReference type="Rhea" id="RHEA-COMP:11060"/>
        <dbReference type="Rhea" id="RHEA-COMP:11605"/>
        <dbReference type="ChEBI" id="CHEBI:15378"/>
        <dbReference type="ChEBI" id="CHEBI:30013"/>
        <dbReference type="ChEBI" id="CHEBI:30616"/>
        <dbReference type="ChEBI" id="CHEBI:61977"/>
        <dbReference type="ChEBI" id="CHEBI:456216"/>
        <dbReference type="EC" id="2.7.11.25"/>
    </reaction>
</comment>
<comment type="cofactor">
    <cofactor evidence="1">
        <name>Mg(2+)</name>
        <dbReference type="ChEBI" id="CHEBI:18420"/>
    </cofactor>
</comment>